<dbReference type="EMBL" id="CAAALY010109054">
    <property type="protein sequence ID" value="VEL30064.1"/>
    <property type="molecule type" value="Genomic_DNA"/>
</dbReference>
<evidence type="ECO:0000313" key="2">
    <source>
        <dbReference type="Proteomes" id="UP000784294"/>
    </source>
</evidence>
<comment type="caution">
    <text evidence="1">The sequence shown here is derived from an EMBL/GenBank/DDBJ whole genome shotgun (WGS) entry which is preliminary data.</text>
</comment>
<protein>
    <submittedName>
        <fullName evidence="1">Uncharacterized protein</fullName>
    </submittedName>
</protein>
<sequence length="89" mass="10046">MMPFILPNRITHGVTFTSCFNYSDVTIARLQVSQSPPCRSSGFLSCSRRGLCSSDPDADSTPYLDLFLEPTCDFNISMHYSYTHWIAQV</sequence>
<gene>
    <name evidence="1" type="ORF">PXEA_LOCUS23504</name>
</gene>
<organism evidence="1 2">
    <name type="scientific">Protopolystoma xenopodis</name>
    <dbReference type="NCBI Taxonomy" id="117903"/>
    <lineage>
        <taxon>Eukaryota</taxon>
        <taxon>Metazoa</taxon>
        <taxon>Spiralia</taxon>
        <taxon>Lophotrochozoa</taxon>
        <taxon>Platyhelminthes</taxon>
        <taxon>Monogenea</taxon>
        <taxon>Polyopisthocotylea</taxon>
        <taxon>Polystomatidea</taxon>
        <taxon>Polystomatidae</taxon>
        <taxon>Protopolystoma</taxon>
    </lineage>
</organism>
<dbReference type="AlphaFoldDB" id="A0A3S5C1X6"/>
<dbReference type="OrthoDB" id="348976at2759"/>
<proteinExistence type="predicted"/>
<name>A0A3S5C1X6_9PLAT</name>
<accession>A0A3S5C1X6</accession>
<keyword evidence="2" id="KW-1185">Reference proteome</keyword>
<reference evidence="1" key="1">
    <citation type="submission" date="2018-11" db="EMBL/GenBank/DDBJ databases">
        <authorList>
            <consortium name="Pathogen Informatics"/>
        </authorList>
    </citation>
    <scope>NUCLEOTIDE SEQUENCE</scope>
</reference>
<dbReference type="Proteomes" id="UP000784294">
    <property type="component" value="Unassembled WGS sequence"/>
</dbReference>
<evidence type="ECO:0000313" key="1">
    <source>
        <dbReference type="EMBL" id="VEL30064.1"/>
    </source>
</evidence>